<sequence length="59" mass="6730">MIVAEVHTIMLTITDFQSQARLFGMFPILLALGGWYFVRGDRLKHALRNRITDGTQATH</sequence>
<evidence type="ECO:0000256" key="1">
    <source>
        <dbReference type="SAM" id="Phobius"/>
    </source>
</evidence>
<gene>
    <name evidence="2" type="ORF">BX591_104208</name>
</gene>
<feature type="transmembrane region" description="Helical" evidence="1">
    <location>
        <begin position="20"/>
        <end position="38"/>
    </location>
</feature>
<keyword evidence="1" id="KW-0472">Membrane</keyword>
<dbReference type="Proteomes" id="UP000248918">
    <property type="component" value="Unassembled WGS sequence"/>
</dbReference>
<protein>
    <submittedName>
        <fullName evidence="2">Uncharacterized protein</fullName>
    </submittedName>
</protein>
<accession>A0A329CNR0</accession>
<name>A0A329CNR0_9BURK</name>
<keyword evidence="1" id="KW-1133">Transmembrane helix</keyword>
<dbReference type="AlphaFoldDB" id="A0A329CNR0"/>
<dbReference type="EMBL" id="QLTK01000004">
    <property type="protein sequence ID" value="RAS35878.1"/>
    <property type="molecule type" value="Genomic_DNA"/>
</dbReference>
<proteinExistence type="predicted"/>
<evidence type="ECO:0000313" key="2">
    <source>
        <dbReference type="EMBL" id="RAS35878.1"/>
    </source>
</evidence>
<evidence type="ECO:0000313" key="3">
    <source>
        <dbReference type="Proteomes" id="UP000248918"/>
    </source>
</evidence>
<organism evidence="2 3">
    <name type="scientific">Paraburkholderia bryophila</name>
    <dbReference type="NCBI Taxonomy" id="420952"/>
    <lineage>
        <taxon>Bacteria</taxon>
        <taxon>Pseudomonadati</taxon>
        <taxon>Pseudomonadota</taxon>
        <taxon>Betaproteobacteria</taxon>
        <taxon>Burkholderiales</taxon>
        <taxon>Burkholderiaceae</taxon>
        <taxon>Paraburkholderia</taxon>
    </lineage>
</organism>
<reference evidence="2 3" key="1">
    <citation type="submission" date="2018-06" db="EMBL/GenBank/DDBJ databases">
        <title>Genomic Encyclopedia of Type Strains, Phase III (KMG-III): the genomes of soil and plant-associated and newly described type strains.</title>
        <authorList>
            <person name="Whitman W."/>
        </authorList>
    </citation>
    <scope>NUCLEOTIDE SEQUENCE [LARGE SCALE GENOMIC DNA]</scope>
    <source>
        <strain evidence="2 3">LMG 23644</strain>
    </source>
</reference>
<comment type="caution">
    <text evidence="2">The sequence shown here is derived from an EMBL/GenBank/DDBJ whole genome shotgun (WGS) entry which is preliminary data.</text>
</comment>
<keyword evidence="1" id="KW-0812">Transmembrane</keyword>